<dbReference type="GO" id="GO:0036503">
    <property type="term" value="P:ERAD pathway"/>
    <property type="evidence" value="ECO:0007669"/>
    <property type="project" value="TreeGrafter"/>
</dbReference>
<dbReference type="InterPro" id="IPR040525">
    <property type="entry name" value="UGGT_TRXL_4"/>
</dbReference>
<evidence type="ECO:0000313" key="3">
    <source>
        <dbReference type="Proteomes" id="UP000054047"/>
    </source>
</evidence>
<dbReference type="AlphaFoldDB" id="A0A0C2H381"/>
<gene>
    <name evidence="2" type="ORF">ANCDUO_01378</name>
</gene>
<reference evidence="2 3" key="1">
    <citation type="submission" date="2013-12" db="EMBL/GenBank/DDBJ databases">
        <title>Draft genome of the parsitic nematode Ancylostoma duodenale.</title>
        <authorList>
            <person name="Mitreva M."/>
        </authorList>
    </citation>
    <scope>NUCLEOTIDE SEQUENCE [LARGE SCALE GENOMIC DNA]</scope>
    <source>
        <strain evidence="2 3">Zhejiang</strain>
    </source>
</reference>
<evidence type="ECO:0000259" key="1">
    <source>
        <dbReference type="Pfam" id="PF18403"/>
    </source>
</evidence>
<keyword evidence="2" id="KW-0808">Transferase</keyword>
<name>A0A0C2H381_9BILA</name>
<dbReference type="InterPro" id="IPR009448">
    <property type="entry name" value="UDP-g_GGtrans"/>
</dbReference>
<dbReference type="GO" id="GO:0005783">
    <property type="term" value="C:endoplasmic reticulum"/>
    <property type="evidence" value="ECO:0007669"/>
    <property type="project" value="TreeGrafter"/>
</dbReference>
<dbReference type="EMBL" id="KN726419">
    <property type="protein sequence ID" value="KIH68280.1"/>
    <property type="molecule type" value="Genomic_DNA"/>
</dbReference>
<proteinExistence type="predicted"/>
<dbReference type="GO" id="GO:0003980">
    <property type="term" value="F:UDP-glucose:glycoprotein glucosyltransferase activity"/>
    <property type="evidence" value="ECO:0007669"/>
    <property type="project" value="InterPro"/>
</dbReference>
<dbReference type="Pfam" id="PF18403">
    <property type="entry name" value="Thioredoxin_15"/>
    <property type="match status" value="1"/>
</dbReference>
<evidence type="ECO:0000313" key="2">
    <source>
        <dbReference type="EMBL" id="KIH68280.1"/>
    </source>
</evidence>
<protein>
    <submittedName>
        <fullName evidence="2">UDP-glucose:Glycoprotein Glucosyltransferase</fullName>
    </submittedName>
</protein>
<dbReference type="GO" id="GO:0018279">
    <property type="term" value="P:protein N-linked glycosylation via asparagine"/>
    <property type="evidence" value="ECO:0007669"/>
    <property type="project" value="TreeGrafter"/>
</dbReference>
<keyword evidence="3" id="KW-1185">Reference proteome</keyword>
<dbReference type="GO" id="GO:0051082">
    <property type="term" value="F:unfolded protein binding"/>
    <property type="evidence" value="ECO:0007669"/>
    <property type="project" value="TreeGrafter"/>
</dbReference>
<dbReference type="PANTHER" id="PTHR11226">
    <property type="entry name" value="UDP-GLUCOSE GLYCOPROTEIN:GLUCOSYLTRANSFERASE"/>
    <property type="match status" value="1"/>
</dbReference>
<accession>A0A0C2H381</accession>
<dbReference type="OrthoDB" id="27683at2759"/>
<dbReference type="Proteomes" id="UP000054047">
    <property type="component" value="Unassembled WGS sequence"/>
</dbReference>
<dbReference type="PANTHER" id="PTHR11226:SF0">
    <property type="entry name" value="UDP-GLUCOSE:GLYCOPROTEIN GLUCOSYLTRANSFERASE"/>
    <property type="match status" value="1"/>
</dbReference>
<feature type="domain" description="UDP-glucose:glycoprotein glucosyltransferase thioredoxin-like" evidence="1">
    <location>
        <begin position="8"/>
        <end position="86"/>
    </location>
</feature>
<organism evidence="2 3">
    <name type="scientific">Ancylostoma duodenale</name>
    <dbReference type="NCBI Taxonomy" id="51022"/>
    <lineage>
        <taxon>Eukaryota</taxon>
        <taxon>Metazoa</taxon>
        <taxon>Ecdysozoa</taxon>
        <taxon>Nematoda</taxon>
        <taxon>Chromadorea</taxon>
        <taxon>Rhabditida</taxon>
        <taxon>Rhabditina</taxon>
        <taxon>Rhabditomorpha</taxon>
        <taxon>Strongyloidea</taxon>
        <taxon>Ancylostomatidae</taxon>
        <taxon>Ancylostomatinae</taxon>
        <taxon>Ancylostoma</taxon>
    </lineage>
</organism>
<sequence length="241" mass="26771">MVKICFVSFVREVLGVSPGQRAFVANGLVVGPFDEDEEIIDSDVELVERIVETQGAGVIASHIDKWEVKKEDGYSSDVVMRSFALVTKFAVSRKRTWIVLGEDEHSTVTLVAEDSNRPVLDVIAVVDPLTRSAQKLAPILDVLRKTVNCDLKIVLNPKPKLSEMPLKRYYRYVVVPELQFDKAGKVAANQARFTNLPSKQLLTLSLHSPSAWMVENVFAEVDLDNILMDQLSCAARNSAVT</sequence>